<dbReference type="GeneID" id="38137874"/>
<dbReference type="RefSeq" id="XP_026622111.1">
    <property type="nucleotide sequence ID" value="XM_026769518.1"/>
</dbReference>
<protein>
    <recommendedName>
        <fullName evidence="3">BTB domain-containing protein</fullName>
    </recommendedName>
</protein>
<gene>
    <name evidence="1" type="ORF">BDQ94DRAFT_162285</name>
</gene>
<dbReference type="AlphaFoldDB" id="A0A3F3PQ71"/>
<evidence type="ECO:0008006" key="3">
    <source>
        <dbReference type="Google" id="ProtNLM"/>
    </source>
</evidence>
<dbReference type="EMBL" id="KZ852070">
    <property type="protein sequence ID" value="RDH29089.1"/>
    <property type="molecule type" value="Genomic_DNA"/>
</dbReference>
<reference evidence="1 2" key="1">
    <citation type="submission" date="2018-07" db="EMBL/GenBank/DDBJ databases">
        <title>The genomes of Aspergillus section Nigri reveals drivers in fungal speciation.</title>
        <authorList>
            <consortium name="DOE Joint Genome Institute"/>
            <person name="Vesth T.C."/>
            <person name="Nybo J."/>
            <person name="Theobald S."/>
            <person name="Brandl J."/>
            <person name="Frisvad J.C."/>
            <person name="Nielsen K.F."/>
            <person name="Lyhne E.K."/>
            <person name="Kogle M.E."/>
            <person name="Kuo A."/>
            <person name="Riley R."/>
            <person name="Clum A."/>
            <person name="Nolan M."/>
            <person name="Lipzen A."/>
            <person name="Salamov A."/>
            <person name="Henrissat B."/>
            <person name="Wiebenga A."/>
            <person name="De vries R.P."/>
            <person name="Grigoriev I.V."/>
            <person name="Mortensen U.H."/>
            <person name="Andersen M.R."/>
            <person name="Baker S.E."/>
        </authorList>
    </citation>
    <scope>NUCLEOTIDE SEQUENCE [LARGE SCALE GENOMIC DNA]</scope>
    <source>
        <strain evidence="1 2">CBS 139.54b</strain>
    </source>
</reference>
<evidence type="ECO:0000313" key="2">
    <source>
        <dbReference type="Proteomes" id="UP000253729"/>
    </source>
</evidence>
<dbReference type="Proteomes" id="UP000253729">
    <property type="component" value="Unassembled WGS sequence"/>
</dbReference>
<name>A0A3F3PQ71_9EURO</name>
<proteinExistence type="predicted"/>
<organism evidence="1 2">
    <name type="scientific">Aspergillus welwitschiae</name>
    <dbReference type="NCBI Taxonomy" id="1341132"/>
    <lineage>
        <taxon>Eukaryota</taxon>
        <taxon>Fungi</taxon>
        <taxon>Dikarya</taxon>
        <taxon>Ascomycota</taxon>
        <taxon>Pezizomycotina</taxon>
        <taxon>Eurotiomycetes</taxon>
        <taxon>Eurotiomycetidae</taxon>
        <taxon>Eurotiales</taxon>
        <taxon>Aspergillaceae</taxon>
        <taxon>Aspergillus</taxon>
        <taxon>Aspergillus subgen. Circumdati</taxon>
    </lineage>
</organism>
<evidence type="ECO:0000313" key="1">
    <source>
        <dbReference type="EMBL" id="RDH29089.1"/>
    </source>
</evidence>
<accession>A0A3F3PQ71</accession>
<sequence>MSQKTPHTTQKRKGTFAEDVADKKHMSAYSVGPFTDFLQTRMIVLSTEDSEIQFKIHTGLLKSKCFSLYQFYIEKAISTYVCIDTQASTLSALVGWAYTREYPDRNDLQKSDIKCATNHDESAECKVAASILNDIQLYVFCDKYNIPELGSLAVTHMKKTMAGMGDSRIHMSMAFIPAARLALSKFKESNSLFSYFAHFAAYHIENLRCSGSFCTLLSDHPNFAFSILHYAGPAKEKPE</sequence>
<keyword evidence="2" id="KW-1185">Reference proteome</keyword>